<dbReference type="PANTHER" id="PTHR22576:SF37">
    <property type="entry name" value="MUCOSA-ASSOCIATED LYMPHOID TISSUE LYMPHOMA TRANSLOCATION PROTEIN 1"/>
    <property type="match status" value="1"/>
</dbReference>
<reference evidence="4 5" key="1">
    <citation type="submission" date="2018-02" db="EMBL/GenBank/DDBJ databases">
        <title>Novel Leptospira species isolated from soil and water in Japan.</title>
        <authorList>
            <person name="Nakao R."/>
            <person name="Masuzawa T."/>
        </authorList>
    </citation>
    <scope>NUCLEOTIDE SEQUENCE [LARGE SCALE GENOMIC DNA]</scope>
    <source>
        <strain evidence="4 5">YH101</strain>
    </source>
</reference>
<dbReference type="InterPro" id="IPR043738">
    <property type="entry name" value="DUF5683"/>
</dbReference>
<dbReference type="EMBL" id="BFBB01000005">
    <property type="protein sequence ID" value="GBF50473.1"/>
    <property type="molecule type" value="Genomic_DNA"/>
</dbReference>
<feature type="chain" id="PRO_5015168077" evidence="1">
    <location>
        <begin position="23"/>
        <end position="456"/>
    </location>
</feature>
<protein>
    <submittedName>
        <fullName evidence="4">Caspase domain protein</fullName>
    </submittedName>
</protein>
<dbReference type="Proteomes" id="UP000245133">
    <property type="component" value="Unassembled WGS sequence"/>
</dbReference>
<comment type="caution">
    <text evidence="4">The sequence shown here is derived from an EMBL/GenBank/DDBJ whole genome shotgun (WGS) entry which is preliminary data.</text>
</comment>
<gene>
    <name evidence="4" type="ORF">LPTSP4_19980</name>
</gene>
<evidence type="ECO:0000259" key="2">
    <source>
        <dbReference type="Pfam" id="PF00656"/>
    </source>
</evidence>
<sequence length="456" mass="51359">MNKPVSIAALFFLCAWSFASSAEPRKKGVLTDQKSGKRIALLVGINEYKDVGLSDLRKARNDAKGLAKILIQNGEFDSVVVMTDEIDPKQDPDSLFPTKLNIEEKLDSLLVEAGPDDVFLFFFSGHGVSDYEEKGFLLTQDTVLSKPFNSSLSVDLIAEKISKKGIKNSLLVLDACRDSMYTSKNASANSLLESGLSRSEIFAILYSTKAGFFSYEDDETSYGVFTKYLIYGLEGRADANRDTQVSFSELENYITAAVKDWSQRKNKQQKPYTKYIGEKSGDLILTYSTNPEVSLADVPVNQYARESIYVRSLLFPGWGQYYQGSEVKGKVYMGIAGVLLLATLDSYLKYQDAKKNYDSFVGLPPSTRFGESFVINSILLEPRERALNEARSNFETSSLLFGLFYFWNIADLALFPKVAEEPKQRFSFYMTREARSEIYPMALGNHRYEASYEIRF</sequence>
<feature type="domain" description="DUF5683" evidence="3">
    <location>
        <begin position="308"/>
        <end position="411"/>
    </location>
</feature>
<feature type="domain" description="Peptidase C14 caspase" evidence="2">
    <location>
        <begin position="37"/>
        <end position="272"/>
    </location>
</feature>
<organism evidence="4 5">
    <name type="scientific">Leptospira ryugenii</name>
    <dbReference type="NCBI Taxonomy" id="1917863"/>
    <lineage>
        <taxon>Bacteria</taxon>
        <taxon>Pseudomonadati</taxon>
        <taxon>Spirochaetota</taxon>
        <taxon>Spirochaetia</taxon>
        <taxon>Leptospirales</taxon>
        <taxon>Leptospiraceae</taxon>
        <taxon>Leptospira</taxon>
    </lineage>
</organism>
<evidence type="ECO:0000313" key="4">
    <source>
        <dbReference type="EMBL" id="GBF50473.1"/>
    </source>
</evidence>
<dbReference type="AlphaFoldDB" id="A0A2P2E0S1"/>
<evidence type="ECO:0000256" key="1">
    <source>
        <dbReference type="SAM" id="SignalP"/>
    </source>
</evidence>
<evidence type="ECO:0000259" key="3">
    <source>
        <dbReference type="Pfam" id="PF18935"/>
    </source>
</evidence>
<dbReference type="Pfam" id="PF00656">
    <property type="entry name" value="Peptidase_C14"/>
    <property type="match status" value="1"/>
</dbReference>
<keyword evidence="5" id="KW-1185">Reference proteome</keyword>
<dbReference type="GO" id="GO:0006508">
    <property type="term" value="P:proteolysis"/>
    <property type="evidence" value="ECO:0007669"/>
    <property type="project" value="InterPro"/>
</dbReference>
<dbReference type="Pfam" id="PF18935">
    <property type="entry name" value="DUF5683"/>
    <property type="match status" value="1"/>
</dbReference>
<evidence type="ECO:0000313" key="5">
    <source>
        <dbReference type="Proteomes" id="UP000245133"/>
    </source>
</evidence>
<accession>A0A2P2E0S1</accession>
<dbReference type="SUPFAM" id="SSF52129">
    <property type="entry name" value="Caspase-like"/>
    <property type="match status" value="1"/>
</dbReference>
<name>A0A2P2E0S1_9LEPT</name>
<dbReference type="InterPro" id="IPR052039">
    <property type="entry name" value="Caspase-related_regulators"/>
</dbReference>
<dbReference type="Gene3D" id="3.40.50.1460">
    <property type="match status" value="1"/>
</dbReference>
<proteinExistence type="predicted"/>
<keyword evidence="1" id="KW-0732">Signal</keyword>
<feature type="signal peptide" evidence="1">
    <location>
        <begin position="1"/>
        <end position="22"/>
    </location>
</feature>
<dbReference type="InterPro" id="IPR011600">
    <property type="entry name" value="Pept_C14_caspase"/>
</dbReference>
<dbReference type="GO" id="GO:0004197">
    <property type="term" value="F:cysteine-type endopeptidase activity"/>
    <property type="evidence" value="ECO:0007669"/>
    <property type="project" value="InterPro"/>
</dbReference>
<dbReference type="PANTHER" id="PTHR22576">
    <property type="entry name" value="MUCOSA ASSOCIATED LYMPHOID TISSUE LYMPHOMA TRANSLOCATION PROTEIN 1/PARACASPASE"/>
    <property type="match status" value="1"/>
</dbReference>
<dbReference type="InterPro" id="IPR029030">
    <property type="entry name" value="Caspase-like_dom_sf"/>
</dbReference>